<feature type="repeat" description="WD" evidence="3">
    <location>
        <begin position="1036"/>
        <end position="1070"/>
    </location>
</feature>
<dbReference type="Gene3D" id="2.130.10.10">
    <property type="entry name" value="YVTN repeat-like/Quinoprotein amine dehydrogenase"/>
    <property type="match status" value="3"/>
</dbReference>
<feature type="domain" description="Novel STAND NTPase 1" evidence="4">
    <location>
        <begin position="278"/>
        <end position="711"/>
    </location>
</feature>
<protein>
    <submittedName>
        <fullName evidence="5">WD domain, G-beta repeat</fullName>
    </submittedName>
</protein>
<keyword evidence="1 3" id="KW-0853">WD repeat</keyword>
<dbReference type="OrthoDB" id="5480333at2"/>
<dbReference type="InterPro" id="IPR011047">
    <property type="entry name" value="Quinoprotein_ADH-like_sf"/>
</dbReference>
<name>A0A2S9YCW2_9BACT</name>
<evidence type="ECO:0000259" key="4">
    <source>
        <dbReference type="Pfam" id="PF20703"/>
    </source>
</evidence>
<comment type="caution">
    <text evidence="5">The sequence shown here is derived from an EMBL/GenBank/DDBJ whole genome shotgun (WGS) entry which is preliminary data.</text>
</comment>
<dbReference type="RefSeq" id="WP_106391338.1">
    <property type="nucleotide sequence ID" value="NZ_PVNK01000108.1"/>
</dbReference>
<gene>
    <name evidence="5" type="ORF">ENSA5_18990</name>
</gene>
<sequence>MGTRVDPKIPIELREAYEGGELIICVGPDLGRRAGLPDASQFALALLADAESFGLEIDAPTLREWIARGRIMESLEVLERRMGTRFQRVAEREFADRGRPLPPLARAIASLSGLRAVYTTGIDRLLERAFADAWPSFTSPRPDIARRSRLIFKLCGTLEFPDTWVLTQAAYEREFGERSLRRQLLLAALRAHCLLFVGFDPAKAMTRRLLSIVDTDSREAQLPSHFVALEHCGLEARTLLERRGLHVIVGDSVATIRALAGDDEAQSTARGAQLPPCPYPGLHAFDDSLAEVFHGRRAEISLAAARLGGPKANHRRWLAVDGSSGVGKTSFVHAGLIPALRRGFAEATPARWLVSSMRPGRHPLRALVHALGAVMEHDPSPLTAAFDELGQTKEAALDPAITAAAVASFVRERARDGVALLVVVDQLEEVVTLAGAGERERFAACLVLLLKQQLIYLITTLRSDFNAALAGASPALARLLNDQAERYTLAPISRVGLRLAIAEPAAQLGVEFEAELVERIASDAEQHRNTPGDADGVVAAEGVVRTDDAALPLVAHVLRGLWDLRSTRDGPISFTEYRALGGVSGALSRNADMLLAGLSNKQLARVKALLLRMASFDGGHLARRTLTRVEALALAGGDDEGQRLLTLLSGGDGPRLLVVRGEHEDAVVDLVHEALLREWDTLRGWLAANRSQLARDEALAMRAAAWAGRGRPWRSLPRGPERRELMRARPHGHEAGQHREFQRAMRRATWLRGGGWVSFVAGLAAIAALVVLELEDAKSRDERRRLESSELQDELDTKEYELAEKQRDDAQSEIRRGIDARSREHRCREALNRAVTALEHDSSAKLRALMSEAVRCEVVIGEVARLDGRGGSVTAAGIDATGREAWLGRADGKVDRWQISSQDVDRIEGIVKRVDYLRFASTGDRVALSSHADGWTGLRGRAGEVIGPHLVGSDPTFAPDGQVLATRQTKQVNLYDAATGALEWSAPADGTTTALAFGSSPDELFYTASTRRGSEVTRRSVATGDVLGHLSVPNYVHDIAVSPDHRHLASAAGDNYLRLWDLESASEQAEKTIRVDIRERRDLSFVLYAPDGSSVVTLATAGSIDVIDLERGVSSRRDNVDPSAPPVFSADGRWLLTASADGRASLRDARSGLELARARVEGLSVLSFSPTAEGFVIGSASGAASYWAIDDRDHWRDPARHDRSVQALAFSPTSPWRLASASSAGMVRVWTVEAPAERPVAWRREGATMALAFSADGARLTSLSNQGNMQSWALDAAAEPEPVPRACASRRIAASRSGARLALACPDGVIQIWDPAQQRLMTETSTKLGVTALAVSDRGDRVLLGGSAGAVESLTIGPDKEIQTHRVTGHRGGTAVTAVAFRADRGGFVSGGNDGFVRLWTSANADHVVEMSIGDRNVQAVAVSTEPALIAAGDDADGSISVWNAEGDETFSIEGACAGHVTALQFSPDGQLLGVGCSDGQVHAWPIGLRAQVELACRRLARVSGELGLPKACSRRDD</sequence>
<dbReference type="Pfam" id="PF13289">
    <property type="entry name" value="SIR2_2"/>
    <property type="match status" value="1"/>
</dbReference>
<feature type="repeat" description="WD" evidence="3">
    <location>
        <begin position="1461"/>
        <end position="1485"/>
    </location>
</feature>
<keyword evidence="6" id="KW-1185">Reference proteome</keyword>
<dbReference type="Pfam" id="PF20703">
    <property type="entry name" value="nSTAND1"/>
    <property type="match status" value="1"/>
</dbReference>
<dbReference type="Pfam" id="PF00400">
    <property type="entry name" value="WD40"/>
    <property type="match status" value="4"/>
</dbReference>
<dbReference type="PROSITE" id="PS00678">
    <property type="entry name" value="WD_REPEATS_1"/>
    <property type="match status" value="1"/>
</dbReference>
<reference evidence="5 6" key="1">
    <citation type="submission" date="2018-03" db="EMBL/GenBank/DDBJ databases">
        <title>Draft Genome Sequences of the Obligatory Marine Myxobacteria Enhygromyxa salina SWB005.</title>
        <authorList>
            <person name="Poehlein A."/>
            <person name="Moghaddam J.A."/>
            <person name="Harms H."/>
            <person name="Alanjari M."/>
            <person name="Koenig G.M."/>
            <person name="Daniel R."/>
            <person name="Schaeberle T.F."/>
        </authorList>
    </citation>
    <scope>NUCLEOTIDE SEQUENCE [LARGE SCALE GENOMIC DNA]</scope>
    <source>
        <strain evidence="5 6">SWB005</strain>
    </source>
</reference>
<dbReference type="PANTHER" id="PTHR19848">
    <property type="entry name" value="WD40 REPEAT PROTEIN"/>
    <property type="match status" value="1"/>
</dbReference>
<organism evidence="5 6">
    <name type="scientific">Enhygromyxa salina</name>
    <dbReference type="NCBI Taxonomy" id="215803"/>
    <lineage>
        <taxon>Bacteria</taxon>
        <taxon>Pseudomonadati</taxon>
        <taxon>Myxococcota</taxon>
        <taxon>Polyangia</taxon>
        <taxon>Nannocystales</taxon>
        <taxon>Nannocystaceae</taxon>
        <taxon>Enhygromyxa</taxon>
    </lineage>
</organism>
<dbReference type="Proteomes" id="UP000237968">
    <property type="component" value="Unassembled WGS sequence"/>
</dbReference>
<proteinExistence type="predicted"/>
<dbReference type="InterPro" id="IPR049052">
    <property type="entry name" value="nSTAND1"/>
</dbReference>
<evidence type="ECO:0000256" key="2">
    <source>
        <dbReference type="ARBA" id="ARBA00022737"/>
    </source>
</evidence>
<dbReference type="PROSITE" id="PS50082">
    <property type="entry name" value="WD_REPEATS_2"/>
    <property type="match status" value="4"/>
</dbReference>
<dbReference type="SUPFAM" id="SSF50998">
    <property type="entry name" value="Quinoprotein alcohol dehydrogenase-like"/>
    <property type="match status" value="1"/>
</dbReference>
<dbReference type="PANTHER" id="PTHR19848:SF8">
    <property type="entry name" value="F-BOX AND WD REPEAT DOMAIN CONTAINING 7"/>
    <property type="match status" value="1"/>
</dbReference>
<dbReference type="SMART" id="SM00320">
    <property type="entry name" value="WD40"/>
    <property type="match status" value="6"/>
</dbReference>
<evidence type="ECO:0000313" key="5">
    <source>
        <dbReference type="EMBL" id="PRQ02960.1"/>
    </source>
</evidence>
<evidence type="ECO:0000256" key="1">
    <source>
        <dbReference type="ARBA" id="ARBA00022574"/>
    </source>
</evidence>
<dbReference type="PROSITE" id="PS50294">
    <property type="entry name" value="WD_REPEATS_REGION"/>
    <property type="match status" value="1"/>
</dbReference>
<dbReference type="EMBL" id="PVNK01000108">
    <property type="protein sequence ID" value="PRQ02960.1"/>
    <property type="molecule type" value="Genomic_DNA"/>
</dbReference>
<evidence type="ECO:0000256" key="3">
    <source>
        <dbReference type="PROSITE-ProRule" id="PRU00221"/>
    </source>
</evidence>
<evidence type="ECO:0000313" key="6">
    <source>
        <dbReference type="Proteomes" id="UP000237968"/>
    </source>
</evidence>
<accession>A0A2S9YCW2</accession>
<feature type="repeat" description="WD" evidence="3">
    <location>
        <begin position="1198"/>
        <end position="1233"/>
    </location>
</feature>
<dbReference type="InterPro" id="IPR015943">
    <property type="entry name" value="WD40/YVTN_repeat-like_dom_sf"/>
</dbReference>
<feature type="repeat" description="WD" evidence="3">
    <location>
        <begin position="1376"/>
        <end position="1410"/>
    </location>
</feature>
<keyword evidence="2" id="KW-0677">Repeat</keyword>
<dbReference type="InterPro" id="IPR019775">
    <property type="entry name" value="WD40_repeat_CS"/>
</dbReference>
<dbReference type="InterPro" id="IPR001680">
    <property type="entry name" value="WD40_rpt"/>
</dbReference>
<dbReference type="SUPFAM" id="SSF101908">
    <property type="entry name" value="Putative isomerase YbhE"/>
    <property type="match status" value="1"/>
</dbReference>